<dbReference type="RefSeq" id="WP_088354205.1">
    <property type="nucleotide sequence ID" value="NZ_CP061813.1"/>
</dbReference>
<organism evidence="2 3">
    <name type="scientific">Polaribacter haliotis</name>
    <dbReference type="NCBI Taxonomy" id="1888915"/>
    <lineage>
        <taxon>Bacteria</taxon>
        <taxon>Pseudomonadati</taxon>
        <taxon>Bacteroidota</taxon>
        <taxon>Flavobacteriia</taxon>
        <taxon>Flavobacteriales</taxon>
        <taxon>Flavobacteriaceae</taxon>
    </lineage>
</organism>
<dbReference type="SUPFAM" id="SSF159888">
    <property type="entry name" value="YdhG-like"/>
    <property type="match status" value="1"/>
</dbReference>
<dbReference type="PIRSF" id="PIRSF021308">
    <property type="entry name" value="UCP021308"/>
    <property type="match status" value="1"/>
</dbReference>
<dbReference type="Gene3D" id="3.90.1150.200">
    <property type="match status" value="1"/>
</dbReference>
<reference evidence="2 3" key="1">
    <citation type="journal article" date="2016" name="Int. J. Syst. Evol. Microbiol.">
        <title>Polaribacter haliotis sp. nov., isolated from the gut of abalone Haliotis discus hannai.</title>
        <authorList>
            <person name="Kim Y.O."/>
            <person name="Park I.S."/>
            <person name="Park S."/>
            <person name="Nam B.H."/>
            <person name="Park J.M."/>
            <person name="Kim D.G."/>
            <person name="Yoon J.H."/>
        </authorList>
    </citation>
    <scope>NUCLEOTIDE SEQUENCE [LARGE SCALE GENOMIC DNA]</scope>
    <source>
        <strain evidence="2 3">KCTC 52418</strain>
    </source>
</reference>
<dbReference type="InterPro" id="IPR014922">
    <property type="entry name" value="YdhG-like"/>
</dbReference>
<evidence type="ECO:0000259" key="1">
    <source>
        <dbReference type="Pfam" id="PF08818"/>
    </source>
</evidence>
<dbReference type="KEGG" id="phal:H9I45_15580"/>
<dbReference type="Pfam" id="PF08818">
    <property type="entry name" value="DUF1801"/>
    <property type="match status" value="1"/>
</dbReference>
<dbReference type="EMBL" id="CP061813">
    <property type="protein sequence ID" value="QOD60740.1"/>
    <property type="molecule type" value="Genomic_DNA"/>
</dbReference>
<evidence type="ECO:0000313" key="2">
    <source>
        <dbReference type="EMBL" id="QOD60740.1"/>
    </source>
</evidence>
<proteinExistence type="predicted"/>
<evidence type="ECO:0000313" key="3">
    <source>
        <dbReference type="Proteomes" id="UP000516764"/>
    </source>
</evidence>
<dbReference type="AlphaFoldDB" id="A0A7L8AFK2"/>
<name>A0A7L8AFK2_9FLAO</name>
<dbReference type="Pfam" id="PF13376">
    <property type="entry name" value="OmdA"/>
    <property type="match status" value="1"/>
</dbReference>
<keyword evidence="3" id="KW-1185">Reference proteome</keyword>
<dbReference type="Proteomes" id="UP000516764">
    <property type="component" value="Chromosome"/>
</dbReference>
<accession>A0A7L8AFK2</accession>
<protein>
    <submittedName>
        <fullName evidence="2">YdeI/OmpD-associated family protein</fullName>
    </submittedName>
</protein>
<gene>
    <name evidence="2" type="ORF">H9I45_15580</name>
</gene>
<feature type="domain" description="YdhG-like" evidence="1">
    <location>
        <begin position="29"/>
        <end position="124"/>
    </location>
</feature>
<sequence length="213" mass="24438">MQKNVDNYFLEGCGRCSLGGTPDCKVYTWATELKLLREIILDCGLTEEIKWGVPCYTFQQKNILILSAFKEFCSLNFLKGVLLKDPLNILEKAGENTQSARLIKFRKPEEVLKIKDKIKTYIFETLENEKAGLKVTLNKNPEPIPKELEEKFEEDPIIKSAFYALTKGRQRGYILHFSAPKQTKTRASRINKCVGKILKGEGMHDAYKKKQNI</sequence>
<dbReference type="InterPro" id="IPR016786">
    <property type="entry name" value="YdeI_bac"/>
</dbReference>
<dbReference type="OrthoDB" id="214150at2"/>